<organism evidence="4 5">
    <name type="scientific">Mya arenaria</name>
    <name type="common">Soft-shell clam</name>
    <dbReference type="NCBI Taxonomy" id="6604"/>
    <lineage>
        <taxon>Eukaryota</taxon>
        <taxon>Metazoa</taxon>
        <taxon>Spiralia</taxon>
        <taxon>Lophotrochozoa</taxon>
        <taxon>Mollusca</taxon>
        <taxon>Bivalvia</taxon>
        <taxon>Autobranchia</taxon>
        <taxon>Heteroconchia</taxon>
        <taxon>Euheterodonta</taxon>
        <taxon>Imparidentia</taxon>
        <taxon>Neoheterodontei</taxon>
        <taxon>Myida</taxon>
        <taxon>Myoidea</taxon>
        <taxon>Myidae</taxon>
        <taxon>Mya</taxon>
    </lineage>
</organism>
<dbReference type="InterPro" id="IPR013162">
    <property type="entry name" value="CD80_C2-set"/>
</dbReference>
<keyword evidence="2" id="KW-1133">Transmembrane helix</keyword>
<name>A0ABY7DI75_MYAAR</name>
<reference evidence="4" key="1">
    <citation type="submission" date="2022-11" db="EMBL/GenBank/DDBJ databases">
        <title>Centuries of genome instability and evolution in soft-shell clam transmissible cancer (bioRxiv).</title>
        <authorList>
            <person name="Hart S.F.M."/>
            <person name="Yonemitsu M.A."/>
            <person name="Giersch R.M."/>
            <person name="Beal B.F."/>
            <person name="Arriagada G."/>
            <person name="Davis B.W."/>
            <person name="Ostrander E.A."/>
            <person name="Goff S.P."/>
            <person name="Metzger M.J."/>
        </authorList>
    </citation>
    <scope>NUCLEOTIDE SEQUENCE</scope>
    <source>
        <strain evidence="4">MELC-2E11</strain>
        <tissue evidence="4">Siphon/mantle</tissue>
    </source>
</reference>
<evidence type="ECO:0000259" key="3">
    <source>
        <dbReference type="PROSITE" id="PS50835"/>
    </source>
</evidence>
<dbReference type="EMBL" id="CP111013">
    <property type="protein sequence ID" value="WAQ96040.1"/>
    <property type="molecule type" value="Genomic_DNA"/>
</dbReference>
<dbReference type="SUPFAM" id="SSF48726">
    <property type="entry name" value="Immunoglobulin"/>
    <property type="match status" value="1"/>
</dbReference>
<dbReference type="InterPro" id="IPR036179">
    <property type="entry name" value="Ig-like_dom_sf"/>
</dbReference>
<evidence type="ECO:0000256" key="1">
    <source>
        <dbReference type="ARBA" id="ARBA00023157"/>
    </source>
</evidence>
<dbReference type="Proteomes" id="UP001164746">
    <property type="component" value="Chromosome 2"/>
</dbReference>
<evidence type="ECO:0000313" key="4">
    <source>
        <dbReference type="EMBL" id="WAQ96040.1"/>
    </source>
</evidence>
<dbReference type="PROSITE" id="PS50835">
    <property type="entry name" value="IG_LIKE"/>
    <property type="match status" value="1"/>
</dbReference>
<feature type="non-terminal residue" evidence="4">
    <location>
        <position position="432"/>
    </location>
</feature>
<feature type="transmembrane region" description="Helical" evidence="2">
    <location>
        <begin position="357"/>
        <end position="378"/>
    </location>
</feature>
<feature type="domain" description="Ig-like" evidence="3">
    <location>
        <begin position="256"/>
        <end position="339"/>
    </location>
</feature>
<keyword evidence="1" id="KW-1015">Disulfide bond</keyword>
<dbReference type="SUPFAM" id="SSF82171">
    <property type="entry name" value="DPP6 N-terminal domain-like"/>
    <property type="match status" value="1"/>
</dbReference>
<keyword evidence="2" id="KW-0472">Membrane</keyword>
<dbReference type="InterPro" id="IPR007110">
    <property type="entry name" value="Ig-like_dom"/>
</dbReference>
<dbReference type="Gene3D" id="2.60.40.10">
    <property type="entry name" value="Immunoglobulins"/>
    <property type="match status" value="1"/>
</dbReference>
<evidence type="ECO:0000313" key="5">
    <source>
        <dbReference type="Proteomes" id="UP001164746"/>
    </source>
</evidence>
<proteinExistence type="predicted"/>
<dbReference type="Pfam" id="PF08205">
    <property type="entry name" value="C2-set_2"/>
    <property type="match status" value="1"/>
</dbReference>
<keyword evidence="2" id="KW-0812">Transmembrane</keyword>
<dbReference type="InterPro" id="IPR013783">
    <property type="entry name" value="Ig-like_fold"/>
</dbReference>
<accession>A0ABY7DI75</accession>
<gene>
    <name evidence="4" type="ORF">MAR_028730</name>
</gene>
<dbReference type="PANTHER" id="PTHR45889">
    <property type="entry name" value="IG-LIKE DOMAIN-CONTAINING PROTEIN"/>
    <property type="match status" value="1"/>
</dbReference>
<evidence type="ECO:0000256" key="2">
    <source>
        <dbReference type="SAM" id="Phobius"/>
    </source>
</evidence>
<sequence>VGKNCGSLNYSQPAFKRRNVTIIFKPISFSATEKPLIFYSGGKQWTPVPSAILYNSTLSVFTTVLDTNLLKTENPHVFARYLKPEIPVLNVPILREGSPANITCISRGGRPAANLSLWLDGKNASVDHLKTYNKSTRTYTTTITLKDPARKDWNGKYVSCLSSSPLFGDNYSFKFSCLTDTYNDFCWISWTKDGQLLYANGDETGRMHDSSEMAFVNVSKEINGQSITCNVICLNFDVQLSKSHVVQFLLRISDQPSVRLSVKDEVLLNAHATTNVTCTANSLLANIVWSVYGDTQLIVCNKSQECEIHILPLDTNEHRNYTCTAYFESGNYSLSTSSSFVAVGRASTRCKDKAIEGIAVGLSVFIAVVIISMAIVFARKPNVQEYETLEMNEVVPYSQIDQIRTEGCTAKVSNSNPVYEDVGKEHLDTASK</sequence>
<keyword evidence="5" id="KW-1185">Reference proteome</keyword>
<protein>
    <recommendedName>
        <fullName evidence="3">Ig-like domain-containing protein</fullName>
    </recommendedName>
</protein>
<dbReference type="PANTHER" id="PTHR45889:SF8">
    <property type="entry name" value="IG-LIKE DOMAIN-CONTAINING PROTEIN"/>
    <property type="match status" value="1"/>
</dbReference>